<protein>
    <recommendedName>
        <fullName evidence="4">WSC domain-containing protein</fullName>
    </recommendedName>
</protein>
<feature type="region of interest" description="Disordered" evidence="2">
    <location>
        <begin position="154"/>
        <end position="252"/>
    </location>
</feature>
<dbReference type="PROSITE" id="PS51212">
    <property type="entry name" value="WSC"/>
    <property type="match status" value="1"/>
</dbReference>
<evidence type="ECO:0000256" key="2">
    <source>
        <dbReference type="SAM" id="MobiDB-lite"/>
    </source>
</evidence>
<dbReference type="EMBL" id="JAZHXJ010000871">
    <property type="protein sequence ID" value="KAL1849441.1"/>
    <property type="molecule type" value="Genomic_DNA"/>
</dbReference>
<feature type="domain" description="WSC" evidence="4">
    <location>
        <begin position="260"/>
        <end position="352"/>
    </location>
</feature>
<dbReference type="PANTHER" id="PTHR45964">
    <property type="entry name" value="WSCD FAMILY MEMBER CG9164"/>
    <property type="match status" value="1"/>
</dbReference>
<feature type="compositionally biased region" description="Low complexity" evidence="2">
    <location>
        <begin position="226"/>
        <end position="252"/>
    </location>
</feature>
<evidence type="ECO:0000256" key="3">
    <source>
        <dbReference type="SAM" id="SignalP"/>
    </source>
</evidence>
<dbReference type="SMART" id="SM00321">
    <property type="entry name" value="WSC"/>
    <property type="match status" value="1"/>
</dbReference>
<accession>A0ABR3VZS6</accession>
<dbReference type="PANTHER" id="PTHR45964:SF5">
    <property type="entry name" value="WSCD FAMILY MEMBER CG9164"/>
    <property type="match status" value="1"/>
</dbReference>
<keyword evidence="1" id="KW-0677">Repeat</keyword>
<evidence type="ECO:0000259" key="4">
    <source>
        <dbReference type="PROSITE" id="PS51212"/>
    </source>
</evidence>
<dbReference type="InterPro" id="IPR051589">
    <property type="entry name" value="Sialate-O-sulfotransferase"/>
</dbReference>
<reference evidence="5 6" key="1">
    <citation type="journal article" date="2024" name="Commun. Biol.">
        <title>Comparative genomic analysis of thermophilic fungi reveals convergent evolutionary adaptations and gene losses.</title>
        <authorList>
            <person name="Steindorff A.S."/>
            <person name="Aguilar-Pontes M.V."/>
            <person name="Robinson A.J."/>
            <person name="Andreopoulos B."/>
            <person name="LaButti K."/>
            <person name="Kuo A."/>
            <person name="Mondo S."/>
            <person name="Riley R."/>
            <person name="Otillar R."/>
            <person name="Haridas S."/>
            <person name="Lipzen A."/>
            <person name="Grimwood J."/>
            <person name="Schmutz J."/>
            <person name="Clum A."/>
            <person name="Reid I.D."/>
            <person name="Moisan M.C."/>
            <person name="Butler G."/>
            <person name="Nguyen T.T.M."/>
            <person name="Dewar K."/>
            <person name="Conant G."/>
            <person name="Drula E."/>
            <person name="Henrissat B."/>
            <person name="Hansel C."/>
            <person name="Singer S."/>
            <person name="Hutchinson M.I."/>
            <person name="de Vries R.P."/>
            <person name="Natvig D.O."/>
            <person name="Powell A.J."/>
            <person name="Tsang A."/>
            <person name="Grigoriev I.V."/>
        </authorList>
    </citation>
    <scope>NUCLEOTIDE SEQUENCE [LARGE SCALE GENOMIC DNA]</scope>
    <source>
        <strain evidence="5 6">ATCC 24622</strain>
    </source>
</reference>
<evidence type="ECO:0000313" key="5">
    <source>
        <dbReference type="EMBL" id="KAL1849441.1"/>
    </source>
</evidence>
<feature type="chain" id="PRO_5046779771" description="WSC domain-containing protein" evidence="3">
    <location>
        <begin position="26"/>
        <end position="541"/>
    </location>
</feature>
<dbReference type="InterPro" id="IPR002889">
    <property type="entry name" value="WSC_carb-bd"/>
</dbReference>
<evidence type="ECO:0000256" key="1">
    <source>
        <dbReference type="ARBA" id="ARBA00022737"/>
    </source>
</evidence>
<gene>
    <name evidence="5" type="ORF">VTK73DRAFT_9873</name>
</gene>
<feature type="signal peptide" evidence="3">
    <location>
        <begin position="1"/>
        <end position="25"/>
    </location>
</feature>
<organism evidence="5 6">
    <name type="scientific">Phialemonium thermophilum</name>
    <dbReference type="NCBI Taxonomy" id="223376"/>
    <lineage>
        <taxon>Eukaryota</taxon>
        <taxon>Fungi</taxon>
        <taxon>Dikarya</taxon>
        <taxon>Ascomycota</taxon>
        <taxon>Pezizomycotina</taxon>
        <taxon>Sordariomycetes</taxon>
        <taxon>Sordariomycetidae</taxon>
        <taxon>Cephalothecales</taxon>
        <taxon>Cephalothecaceae</taxon>
        <taxon>Phialemonium</taxon>
    </lineage>
</organism>
<comment type="caution">
    <text evidence="5">The sequence shown here is derived from an EMBL/GenBank/DDBJ whole genome shotgun (WGS) entry which is preliminary data.</text>
</comment>
<feature type="compositionally biased region" description="Low complexity" evidence="2">
    <location>
        <begin position="164"/>
        <end position="210"/>
    </location>
</feature>
<proteinExistence type="predicted"/>
<sequence>MAKPSAAWVVLLSAISTSLFGAARASPVRVYQPAARVPLLARSVSEDPSCPPGFLCVRDACPSGVVCPTGEECVNFEGTLACAPPGRTWCALHPGSLEAVGCSPGGVCCHGNCYVGDAVCCTNPAVTCQVGELCNVCSQGQTCTTGGATTCLGGAGGSKPPPVSSTTSTTTTHPLPPVSTTHPLPPVSATTGTTARTASSVPVQSTTRPPVTSPPPTTVGSGSGSGTRTPPTTQTASTSSTDTDSQSASATATVVPHVGSFQDYGCWSDDPGSRALQGDSLQDDAMTVAKCVQFAADGAWRFASVEFGTQCFVGNTLRSTSVEPQSDCSKVCGGDAGELCGNGNRMQLYVDSTWFQPSQDQVVGALKEYNSSLAQVWDAIGQYQGALQAFQSDVASVCGGSSSRKRQSCVLTPALQASGVAIQGAVGGLSLVGGAIGSLGSGLGRLFKLGSYRDTSEESQPLISSSDLFEMQNMADTVTSALSDATTSGKSLAKTVGRALNSNTIPDIDIGQVLDKIQETVARLGTPGNIVKGVAAVGVCK</sequence>
<keyword evidence="3" id="KW-0732">Signal</keyword>
<name>A0ABR3VZS6_9PEZI</name>
<dbReference type="Proteomes" id="UP001586593">
    <property type="component" value="Unassembled WGS sequence"/>
</dbReference>
<dbReference type="Pfam" id="PF01822">
    <property type="entry name" value="WSC"/>
    <property type="match status" value="1"/>
</dbReference>
<evidence type="ECO:0000313" key="6">
    <source>
        <dbReference type="Proteomes" id="UP001586593"/>
    </source>
</evidence>
<keyword evidence="6" id="KW-1185">Reference proteome</keyword>